<name>A0A1Q6HQE6_BACUN</name>
<sequence length="83" mass="9177">MEVKNGIIIDGVLHEGIVMRNAHCDGCSLIAICHEIRGNDALCAIINCDKFVNRGKATVRFSRETSENTGSIYRNGVKIEKEK</sequence>
<reference evidence="1 2" key="1">
    <citation type="journal article" date="2016" name="Nat. Biotechnol.">
        <title>Measurement of bacterial replication rates in microbial communities.</title>
        <authorList>
            <person name="Brown C.T."/>
            <person name="Olm M.R."/>
            <person name="Thomas B.C."/>
            <person name="Banfield J.F."/>
        </authorList>
    </citation>
    <scope>NUCLEOTIDE SEQUENCE [LARGE SCALE GENOMIC DNA]</scope>
    <source>
        <strain evidence="1">45_41</strain>
    </source>
</reference>
<comment type="caution">
    <text evidence="1">The sequence shown here is derived from an EMBL/GenBank/DDBJ whole genome shotgun (WGS) entry which is preliminary data.</text>
</comment>
<dbReference type="EMBL" id="MNQU01000332">
    <property type="protein sequence ID" value="OKZ28855.1"/>
    <property type="molecule type" value="Genomic_DNA"/>
</dbReference>
<organism evidence="1 2">
    <name type="scientific">Bacteroides uniformis</name>
    <dbReference type="NCBI Taxonomy" id="820"/>
    <lineage>
        <taxon>Bacteria</taxon>
        <taxon>Pseudomonadati</taxon>
        <taxon>Bacteroidota</taxon>
        <taxon>Bacteroidia</taxon>
        <taxon>Bacteroidales</taxon>
        <taxon>Bacteroidaceae</taxon>
        <taxon>Bacteroides</taxon>
    </lineage>
</organism>
<proteinExistence type="predicted"/>
<evidence type="ECO:0000313" key="1">
    <source>
        <dbReference type="EMBL" id="OKZ28855.1"/>
    </source>
</evidence>
<accession>A0A1Q6HQE6</accession>
<gene>
    <name evidence="1" type="ORF">BHV79_17845</name>
</gene>
<dbReference type="AlphaFoldDB" id="A0A1Q6HQE6"/>
<evidence type="ECO:0000313" key="2">
    <source>
        <dbReference type="Proteomes" id="UP000186549"/>
    </source>
</evidence>
<protein>
    <submittedName>
        <fullName evidence="1">Uncharacterized protein</fullName>
    </submittedName>
</protein>
<dbReference type="Proteomes" id="UP000186549">
    <property type="component" value="Unassembled WGS sequence"/>
</dbReference>